<evidence type="ECO:0000313" key="1">
    <source>
        <dbReference type="EMBL" id="EYC12217.1"/>
    </source>
</evidence>
<accession>A0A016UBK7</accession>
<dbReference type="AlphaFoldDB" id="A0A016UBK7"/>
<evidence type="ECO:0000313" key="2">
    <source>
        <dbReference type="Proteomes" id="UP000024635"/>
    </source>
</evidence>
<comment type="caution">
    <text evidence="1">The sequence shown here is derived from an EMBL/GenBank/DDBJ whole genome shotgun (WGS) entry which is preliminary data.</text>
</comment>
<protein>
    <submittedName>
        <fullName evidence="1">Uncharacterized protein</fullName>
    </submittedName>
</protein>
<proteinExistence type="predicted"/>
<gene>
    <name evidence="1" type="primary">Acey_s0048.g1670</name>
    <name evidence="1" type="ORF">Y032_0048g1670</name>
</gene>
<dbReference type="Proteomes" id="UP000024635">
    <property type="component" value="Unassembled WGS sequence"/>
</dbReference>
<name>A0A016UBK7_9BILA</name>
<reference evidence="2" key="1">
    <citation type="journal article" date="2015" name="Nat. Genet.">
        <title>The genome and transcriptome of the zoonotic hookworm Ancylostoma ceylanicum identify infection-specific gene families.</title>
        <authorList>
            <person name="Schwarz E.M."/>
            <person name="Hu Y."/>
            <person name="Antoshechkin I."/>
            <person name="Miller M.M."/>
            <person name="Sternberg P.W."/>
            <person name="Aroian R.V."/>
        </authorList>
    </citation>
    <scope>NUCLEOTIDE SEQUENCE</scope>
    <source>
        <strain evidence="2">HY135</strain>
    </source>
</reference>
<organism evidence="1 2">
    <name type="scientific">Ancylostoma ceylanicum</name>
    <dbReference type="NCBI Taxonomy" id="53326"/>
    <lineage>
        <taxon>Eukaryota</taxon>
        <taxon>Metazoa</taxon>
        <taxon>Ecdysozoa</taxon>
        <taxon>Nematoda</taxon>
        <taxon>Chromadorea</taxon>
        <taxon>Rhabditida</taxon>
        <taxon>Rhabditina</taxon>
        <taxon>Rhabditomorpha</taxon>
        <taxon>Strongyloidea</taxon>
        <taxon>Ancylostomatidae</taxon>
        <taxon>Ancylostomatinae</taxon>
        <taxon>Ancylostoma</taxon>
    </lineage>
</organism>
<sequence>MLFLSLLTKWFDSFCCVSAWMRFFPHISGLMLAFNIIPSLCEISDDIEWCDLYSPIDKTRNDTMVIFHRIRSQYEKSLKWVIRNANYPIKSLQNNANKTLCLSFITSPVHKPMLTFLM</sequence>
<dbReference type="EMBL" id="JARK01001384">
    <property type="protein sequence ID" value="EYC12217.1"/>
    <property type="molecule type" value="Genomic_DNA"/>
</dbReference>
<keyword evidence="2" id="KW-1185">Reference proteome</keyword>